<keyword evidence="1" id="KW-1133">Transmembrane helix</keyword>
<keyword evidence="1" id="KW-0812">Transmembrane</keyword>
<dbReference type="EMBL" id="MN079099">
    <property type="protein sequence ID" value="QEA05331.1"/>
    <property type="molecule type" value="Genomic_DNA"/>
</dbReference>
<gene>
    <name evidence="2" type="ORF">KBTEX_01651</name>
</gene>
<protein>
    <submittedName>
        <fullName evidence="2">Uncharacterized protein</fullName>
    </submittedName>
</protein>
<organism evidence="2">
    <name type="scientific">uncultured organism</name>
    <dbReference type="NCBI Taxonomy" id="155900"/>
    <lineage>
        <taxon>unclassified sequences</taxon>
        <taxon>environmental samples</taxon>
    </lineage>
</organism>
<name>A0A5B8R9R8_9ZZZZ</name>
<sequence length="294" mass="33037">MTASKDDGQYSGSHKISFTEKRWYEHGWDYCTWLPQQLGTFASVAISLWAVAEVLMVASGRRVSIDELAVPILVVAIIVVLYRAYSAKHEYVPAPLHGESKAVKDIFQKQRCGWNAALAKQMLEDRLEEADGALSRIDKGAEYIPPQKLEYDEYLTWLQTRPEVVLRMVHSAALLCTQEIPVAIGSAKDEEALPELRREVEALSSLYTCAKDAEVEWHGVLPPEDFEGVHEMMYGWTQPIRKGVHQFLGVLAELESVDRKALKKGIASLPAFSIVFESPPNIEEFSRRVQAFSG</sequence>
<keyword evidence="1" id="KW-0472">Membrane</keyword>
<evidence type="ECO:0000313" key="2">
    <source>
        <dbReference type="EMBL" id="QEA05331.1"/>
    </source>
</evidence>
<evidence type="ECO:0000256" key="1">
    <source>
        <dbReference type="SAM" id="Phobius"/>
    </source>
</evidence>
<feature type="transmembrane region" description="Helical" evidence="1">
    <location>
        <begin position="68"/>
        <end position="85"/>
    </location>
</feature>
<feature type="transmembrane region" description="Helical" evidence="1">
    <location>
        <begin position="38"/>
        <end position="56"/>
    </location>
</feature>
<dbReference type="AlphaFoldDB" id="A0A5B8R9R8"/>
<reference evidence="2" key="1">
    <citation type="submission" date="2019-06" db="EMBL/GenBank/DDBJ databases">
        <authorList>
            <person name="Murdoch R.W."/>
            <person name="Fathepure B."/>
        </authorList>
    </citation>
    <scope>NUCLEOTIDE SEQUENCE</scope>
</reference>
<proteinExistence type="predicted"/>
<accession>A0A5B8R9R8</accession>